<keyword evidence="4 7" id="KW-0812">Transmembrane</keyword>
<dbReference type="Proteomes" id="UP000248887">
    <property type="component" value="Unassembled WGS sequence"/>
</dbReference>
<dbReference type="AlphaFoldDB" id="A0A2W5R0U9"/>
<dbReference type="CDD" id="cd06261">
    <property type="entry name" value="TM_PBP2"/>
    <property type="match status" value="1"/>
</dbReference>
<evidence type="ECO:0000256" key="2">
    <source>
        <dbReference type="ARBA" id="ARBA00022448"/>
    </source>
</evidence>
<dbReference type="Gene3D" id="1.10.3720.10">
    <property type="entry name" value="MetI-like"/>
    <property type="match status" value="1"/>
</dbReference>
<evidence type="ECO:0000256" key="6">
    <source>
        <dbReference type="ARBA" id="ARBA00023136"/>
    </source>
</evidence>
<evidence type="ECO:0000256" key="7">
    <source>
        <dbReference type="RuleBase" id="RU363032"/>
    </source>
</evidence>
<feature type="transmembrane region" description="Helical" evidence="7">
    <location>
        <begin position="278"/>
        <end position="300"/>
    </location>
</feature>
<dbReference type="InterPro" id="IPR035906">
    <property type="entry name" value="MetI-like_sf"/>
</dbReference>
<keyword evidence="2 7" id="KW-0813">Transport</keyword>
<name>A0A2W5R0U9_ANCNO</name>
<dbReference type="GO" id="GO:0055085">
    <property type="term" value="P:transmembrane transport"/>
    <property type="evidence" value="ECO:0007669"/>
    <property type="project" value="InterPro"/>
</dbReference>
<evidence type="ECO:0000256" key="3">
    <source>
        <dbReference type="ARBA" id="ARBA00022475"/>
    </source>
</evidence>
<evidence type="ECO:0000259" key="8">
    <source>
        <dbReference type="PROSITE" id="PS50928"/>
    </source>
</evidence>
<evidence type="ECO:0000256" key="1">
    <source>
        <dbReference type="ARBA" id="ARBA00004651"/>
    </source>
</evidence>
<feature type="transmembrane region" description="Helical" evidence="7">
    <location>
        <begin position="175"/>
        <end position="197"/>
    </location>
</feature>
<feature type="domain" description="ABC transmembrane type-1" evidence="8">
    <location>
        <begin position="82"/>
        <end position="296"/>
    </location>
</feature>
<evidence type="ECO:0000256" key="4">
    <source>
        <dbReference type="ARBA" id="ARBA00022692"/>
    </source>
</evidence>
<dbReference type="GO" id="GO:0005886">
    <property type="term" value="C:plasma membrane"/>
    <property type="evidence" value="ECO:0007669"/>
    <property type="project" value="UniProtKB-SubCell"/>
</dbReference>
<comment type="similarity">
    <text evidence="7">Belongs to the binding-protein-dependent transport system permease family.</text>
</comment>
<keyword evidence="5 7" id="KW-1133">Transmembrane helix</keyword>
<dbReference type="EMBL" id="QFQD01000057">
    <property type="protein sequence ID" value="PZQ80735.1"/>
    <property type="molecule type" value="Genomic_DNA"/>
</dbReference>
<comment type="caution">
    <text evidence="9">The sequence shown here is derived from an EMBL/GenBank/DDBJ whole genome shotgun (WGS) entry which is preliminary data.</text>
</comment>
<organism evidence="9 10">
    <name type="scientific">Ancylobacter novellus</name>
    <name type="common">Thiobacillus novellus</name>
    <dbReference type="NCBI Taxonomy" id="921"/>
    <lineage>
        <taxon>Bacteria</taxon>
        <taxon>Pseudomonadati</taxon>
        <taxon>Pseudomonadota</taxon>
        <taxon>Alphaproteobacteria</taxon>
        <taxon>Hyphomicrobiales</taxon>
        <taxon>Xanthobacteraceae</taxon>
        <taxon>Ancylobacter</taxon>
    </lineage>
</organism>
<protein>
    <submittedName>
        <fullName evidence="9">ABC transporter permease</fullName>
    </submittedName>
</protein>
<proteinExistence type="inferred from homology"/>
<comment type="subcellular location">
    <subcellularLocation>
        <location evidence="1 7">Cell membrane</location>
        <topology evidence="1 7">Multi-pass membrane protein</topology>
    </subcellularLocation>
</comment>
<evidence type="ECO:0000313" key="10">
    <source>
        <dbReference type="Proteomes" id="UP000248887"/>
    </source>
</evidence>
<evidence type="ECO:0000313" key="9">
    <source>
        <dbReference type="EMBL" id="PZQ80735.1"/>
    </source>
</evidence>
<evidence type="ECO:0000256" key="5">
    <source>
        <dbReference type="ARBA" id="ARBA00022989"/>
    </source>
</evidence>
<dbReference type="Pfam" id="PF00528">
    <property type="entry name" value="BPD_transp_1"/>
    <property type="match status" value="1"/>
</dbReference>
<dbReference type="SUPFAM" id="SSF161098">
    <property type="entry name" value="MetI-like"/>
    <property type="match status" value="1"/>
</dbReference>
<keyword evidence="3" id="KW-1003">Cell membrane</keyword>
<accession>A0A2W5R0U9</accession>
<feature type="transmembrane region" description="Helical" evidence="7">
    <location>
        <begin position="24"/>
        <end position="47"/>
    </location>
</feature>
<dbReference type="PANTHER" id="PTHR30193:SF37">
    <property type="entry name" value="INNER MEMBRANE ABC TRANSPORTER PERMEASE PROTEIN YCJO"/>
    <property type="match status" value="1"/>
</dbReference>
<dbReference type="PANTHER" id="PTHR30193">
    <property type="entry name" value="ABC TRANSPORTER PERMEASE PROTEIN"/>
    <property type="match status" value="1"/>
</dbReference>
<reference evidence="9 10" key="1">
    <citation type="submission" date="2017-08" db="EMBL/GenBank/DDBJ databases">
        <title>Infants hospitalized years apart are colonized by the same room-sourced microbial strains.</title>
        <authorList>
            <person name="Brooks B."/>
            <person name="Olm M.R."/>
            <person name="Firek B.A."/>
            <person name="Baker R."/>
            <person name="Thomas B.C."/>
            <person name="Morowitz M.J."/>
            <person name="Banfield J.F."/>
        </authorList>
    </citation>
    <scope>NUCLEOTIDE SEQUENCE [LARGE SCALE GENOMIC DNA]</scope>
    <source>
        <strain evidence="9">S2_005_001_R2_27</strain>
    </source>
</reference>
<keyword evidence="6 7" id="KW-0472">Membrane</keyword>
<sequence length="306" mass="32862">MRRGKSTTSLPAVDDRCLRHRQMLLLLIAPSAAAALLITLVPVLLLVRMSLSSVSRFGRIGDFVGLRNFARLAGDPLLPDIALRTVVWTGSVVAGTLLLALPAALVLNRRFFGRGLAQFLVLAPWAISVTSMAVVWRRVLSDEDGLLNRLAMAVGLIERPVVWLGSIPVSFGFEILVAILVSVPFSTVILLAGLSSIPAEISEAARLDGAGSGARLRFVTLPLMRPFIMVMLIFNVAYVTNSFPIIWILTQGGPANGTDILVTYLYKLAFTLGRLDEAAALSLLLLAALGGLTVVMLRLLERPADG</sequence>
<feature type="transmembrane region" description="Helical" evidence="7">
    <location>
        <begin position="119"/>
        <end position="139"/>
    </location>
</feature>
<dbReference type="InterPro" id="IPR000515">
    <property type="entry name" value="MetI-like"/>
</dbReference>
<feature type="transmembrane region" description="Helical" evidence="7">
    <location>
        <begin position="218"/>
        <end position="239"/>
    </location>
</feature>
<gene>
    <name evidence="9" type="ORF">DI549_15990</name>
</gene>
<dbReference type="InterPro" id="IPR051393">
    <property type="entry name" value="ABC_transporter_permease"/>
</dbReference>
<dbReference type="PROSITE" id="PS50928">
    <property type="entry name" value="ABC_TM1"/>
    <property type="match status" value="1"/>
</dbReference>
<feature type="transmembrane region" description="Helical" evidence="7">
    <location>
        <begin position="86"/>
        <end position="107"/>
    </location>
</feature>